<feature type="domain" description="HTH deoR-type" evidence="7">
    <location>
        <begin position="1"/>
        <end position="56"/>
    </location>
</feature>
<dbReference type="Gene3D" id="1.10.10.10">
    <property type="entry name" value="Winged helix-like DNA-binding domain superfamily/Winged helix DNA-binding domain"/>
    <property type="match status" value="1"/>
</dbReference>
<evidence type="ECO:0000256" key="1">
    <source>
        <dbReference type="ARBA" id="ARBA00021390"/>
    </source>
</evidence>
<comment type="function">
    <text evidence="6">Repressor of the lactose catabolism operon. Galactose-6-phosphate is the inducer.</text>
</comment>
<dbReference type="PROSITE" id="PS51000">
    <property type="entry name" value="HTH_DEOR_2"/>
    <property type="match status" value="1"/>
</dbReference>
<dbReference type="Proteomes" id="UP001139336">
    <property type="component" value="Unassembled WGS sequence"/>
</dbReference>
<dbReference type="PANTHER" id="PTHR30363:SF4">
    <property type="entry name" value="GLYCEROL-3-PHOSPHATE REGULON REPRESSOR"/>
    <property type="match status" value="1"/>
</dbReference>
<proteinExistence type="predicted"/>
<evidence type="ECO:0000256" key="4">
    <source>
        <dbReference type="ARBA" id="ARBA00023125"/>
    </source>
</evidence>
<reference evidence="8" key="1">
    <citation type="submission" date="2022-01" db="EMBL/GenBank/DDBJ databases">
        <title>Corynebacterium sp. nov isolated from isolated from the feces of the greater white-fronted geese (Anser albifrons) at Poyang Lake, PR China.</title>
        <authorList>
            <person name="Liu Q."/>
        </authorList>
    </citation>
    <scope>NUCLEOTIDE SEQUENCE</scope>
    <source>
        <strain evidence="8">JCM 32435</strain>
    </source>
</reference>
<evidence type="ECO:0000259" key="7">
    <source>
        <dbReference type="PROSITE" id="PS51000"/>
    </source>
</evidence>
<dbReference type="PANTHER" id="PTHR30363">
    <property type="entry name" value="HTH-TYPE TRANSCRIPTIONAL REGULATOR SRLR-RELATED"/>
    <property type="match status" value="1"/>
</dbReference>
<keyword evidence="3" id="KW-0805">Transcription regulation</keyword>
<evidence type="ECO:0000256" key="5">
    <source>
        <dbReference type="ARBA" id="ARBA00023163"/>
    </source>
</evidence>
<dbReference type="InterPro" id="IPR036390">
    <property type="entry name" value="WH_DNA-bd_sf"/>
</dbReference>
<dbReference type="Pfam" id="PF08220">
    <property type="entry name" value="HTH_DeoR"/>
    <property type="match status" value="1"/>
</dbReference>
<evidence type="ECO:0000256" key="3">
    <source>
        <dbReference type="ARBA" id="ARBA00023015"/>
    </source>
</evidence>
<keyword evidence="5" id="KW-0804">Transcription</keyword>
<sequence>MRKRQQDVLAFIRSNTEVSVAELGPQFGVSMETIRRDLRVLEERGDIERTYGRVRAVGSSLFEIPHTLRQDRNIGEKRRIATAALDALDDASTIFIDEGHLPYLLALALPRERELTAVTSSLPTAQALATLPKVTSIVLGGVVRGISFGVIDHWAVTMLESMNIDVAFIGANGIDSDGWLSTPNPQVASVKKKAIEQARRRVFIGDHSKFDARSFVRFAHISSFHRIITGAELRESTARRYSRWDVPLHRVEQ</sequence>
<dbReference type="GO" id="GO:0003700">
    <property type="term" value="F:DNA-binding transcription factor activity"/>
    <property type="evidence" value="ECO:0007669"/>
    <property type="project" value="InterPro"/>
</dbReference>
<evidence type="ECO:0000313" key="8">
    <source>
        <dbReference type="EMBL" id="MCF4006235.1"/>
    </source>
</evidence>
<dbReference type="InterPro" id="IPR014036">
    <property type="entry name" value="DeoR-like_C"/>
</dbReference>
<dbReference type="SUPFAM" id="SSF100950">
    <property type="entry name" value="NagB/RpiA/CoA transferase-like"/>
    <property type="match status" value="1"/>
</dbReference>
<dbReference type="SMART" id="SM01134">
    <property type="entry name" value="DeoRC"/>
    <property type="match status" value="1"/>
</dbReference>
<evidence type="ECO:0000256" key="2">
    <source>
        <dbReference type="ARBA" id="ARBA00022491"/>
    </source>
</evidence>
<gene>
    <name evidence="8" type="ORF">L1O03_03460</name>
</gene>
<dbReference type="SUPFAM" id="SSF46785">
    <property type="entry name" value="Winged helix' DNA-binding domain"/>
    <property type="match status" value="1"/>
</dbReference>
<dbReference type="InterPro" id="IPR050313">
    <property type="entry name" value="Carb_Metab_HTH_regulators"/>
</dbReference>
<evidence type="ECO:0000313" key="9">
    <source>
        <dbReference type="Proteomes" id="UP001139336"/>
    </source>
</evidence>
<comment type="caution">
    <text evidence="8">The sequence shown here is derived from an EMBL/GenBank/DDBJ whole genome shotgun (WGS) entry which is preliminary data.</text>
</comment>
<keyword evidence="4 8" id="KW-0238">DNA-binding</keyword>
<keyword evidence="2" id="KW-0678">Repressor</keyword>
<dbReference type="EMBL" id="JAKGSI010000001">
    <property type="protein sequence ID" value="MCF4006235.1"/>
    <property type="molecule type" value="Genomic_DNA"/>
</dbReference>
<evidence type="ECO:0000256" key="6">
    <source>
        <dbReference type="ARBA" id="ARBA00024937"/>
    </source>
</evidence>
<dbReference type="PROSITE" id="PS00894">
    <property type="entry name" value="HTH_DEOR_1"/>
    <property type="match status" value="1"/>
</dbReference>
<organism evidence="8 9">
    <name type="scientific">Corynebacterium uropygiale</name>
    <dbReference type="NCBI Taxonomy" id="1775911"/>
    <lineage>
        <taxon>Bacteria</taxon>
        <taxon>Bacillati</taxon>
        <taxon>Actinomycetota</taxon>
        <taxon>Actinomycetes</taxon>
        <taxon>Mycobacteriales</taxon>
        <taxon>Corynebacteriaceae</taxon>
        <taxon>Corynebacterium</taxon>
    </lineage>
</organism>
<dbReference type="InterPro" id="IPR037171">
    <property type="entry name" value="NagB/RpiA_transferase-like"/>
</dbReference>
<accession>A0A9X1QQA0</accession>
<dbReference type="InterPro" id="IPR036388">
    <property type="entry name" value="WH-like_DNA-bd_sf"/>
</dbReference>
<dbReference type="SMART" id="SM00420">
    <property type="entry name" value="HTH_DEOR"/>
    <property type="match status" value="1"/>
</dbReference>
<dbReference type="InterPro" id="IPR018356">
    <property type="entry name" value="Tscrpt_reg_HTH_DeoR_CS"/>
</dbReference>
<dbReference type="PRINTS" id="PR00037">
    <property type="entry name" value="HTHLACR"/>
</dbReference>
<keyword evidence="9" id="KW-1185">Reference proteome</keyword>
<name>A0A9X1QQA0_9CORY</name>
<dbReference type="InterPro" id="IPR001034">
    <property type="entry name" value="DeoR_HTH"/>
</dbReference>
<dbReference type="RefSeq" id="WP_236118004.1">
    <property type="nucleotide sequence ID" value="NZ_JAKGSI010000001.1"/>
</dbReference>
<dbReference type="Pfam" id="PF00455">
    <property type="entry name" value="DeoRC"/>
    <property type="match status" value="1"/>
</dbReference>
<dbReference type="Gene3D" id="3.40.50.1360">
    <property type="match status" value="1"/>
</dbReference>
<dbReference type="GO" id="GO:0003677">
    <property type="term" value="F:DNA binding"/>
    <property type="evidence" value="ECO:0007669"/>
    <property type="project" value="UniProtKB-KW"/>
</dbReference>
<dbReference type="AlphaFoldDB" id="A0A9X1QQA0"/>
<protein>
    <recommendedName>
        <fullName evidence="1">Lactose phosphotransferase system repressor</fullName>
    </recommendedName>
</protein>